<dbReference type="InterPro" id="IPR029417">
    <property type="entry name" value="FAM227"/>
</dbReference>
<dbReference type="Pfam" id="PF14922">
    <property type="entry name" value="FWWh"/>
    <property type="match status" value="1"/>
</dbReference>
<name>A0A9P1DU01_9DINO</name>
<organism evidence="4">
    <name type="scientific">Cladocopium goreaui</name>
    <dbReference type="NCBI Taxonomy" id="2562237"/>
    <lineage>
        <taxon>Eukaryota</taxon>
        <taxon>Sar</taxon>
        <taxon>Alveolata</taxon>
        <taxon>Dinophyceae</taxon>
        <taxon>Suessiales</taxon>
        <taxon>Symbiodiniaceae</taxon>
        <taxon>Cladocopium</taxon>
    </lineage>
</organism>
<reference evidence="5 6" key="2">
    <citation type="submission" date="2024-05" db="EMBL/GenBank/DDBJ databases">
        <authorList>
            <person name="Chen Y."/>
            <person name="Shah S."/>
            <person name="Dougan E. K."/>
            <person name="Thang M."/>
            <person name="Chan C."/>
        </authorList>
    </citation>
    <scope>NUCLEOTIDE SEQUENCE [LARGE SCALE GENOMIC DNA]</scope>
</reference>
<evidence type="ECO:0000313" key="6">
    <source>
        <dbReference type="Proteomes" id="UP001152797"/>
    </source>
</evidence>
<reference evidence="4" key="1">
    <citation type="submission" date="2022-10" db="EMBL/GenBank/DDBJ databases">
        <authorList>
            <person name="Chen Y."/>
            <person name="Dougan E. K."/>
            <person name="Chan C."/>
            <person name="Rhodes N."/>
            <person name="Thang M."/>
        </authorList>
    </citation>
    <scope>NUCLEOTIDE SEQUENCE</scope>
</reference>
<gene>
    <name evidence="4" type="ORF">C1SCF055_LOCUS41388</name>
</gene>
<feature type="coiled-coil region" evidence="2">
    <location>
        <begin position="422"/>
        <end position="460"/>
    </location>
</feature>
<dbReference type="OrthoDB" id="73353at2759"/>
<feature type="coiled-coil region" evidence="2">
    <location>
        <begin position="341"/>
        <end position="375"/>
    </location>
</feature>
<evidence type="ECO:0000256" key="3">
    <source>
        <dbReference type="SAM" id="MobiDB-lite"/>
    </source>
</evidence>
<dbReference type="PANTHER" id="PTHR33560:SF1">
    <property type="entry name" value="PROTEIN FAM227A"/>
    <property type="match status" value="1"/>
</dbReference>
<dbReference type="AlphaFoldDB" id="A0A9P1DU01"/>
<dbReference type="PANTHER" id="PTHR33560">
    <property type="entry name" value="PROTEIN FAM227B"/>
    <property type="match status" value="1"/>
</dbReference>
<protein>
    <submittedName>
        <fullName evidence="5">Protein FAM227B</fullName>
    </submittedName>
</protein>
<evidence type="ECO:0000313" key="4">
    <source>
        <dbReference type="EMBL" id="CAI4016672.1"/>
    </source>
</evidence>
<comment type="similarity">
    <text evidence="1">Belongs to the FAM227 family.</text>
</comment>
<dbReference type="EMBL" id="CAMXCT030006596">
    <property type="protein sequence ID" value="CAL4803984.1"/>
    <property type="molecule type" value="Genomic_DNA"/>
</dbReference>
<evidence type="ECO:0000256" key="2">
    <source>
        <dbReference type="SAM" id="Coils"/>
    </source>
</evidence>
<keyword evidence="6" id="KW-1185">Reference proteome</keyword>
<keyword evidence="2" id="KW-0175">Coiled coil</keyword>
<comment type="caution">
    <text evidence="4">The sequence shown here is derived from an EMBL/GenBank/DDBJ whole genome shotgun (WGS) entry which is preliminary data.</text>
</comment>
<feature type="region of interest" description="Disordered" evidence="3">
    <location>
        <begin position="579"/>
        <end position="607"/>
    </location>
</feature>
<dbReference type="EMBL" id="CAMXCT020006596">
    <property type="protein sequence ID" value="CAL1170047.1"/>
    <property type="molecule type" value="Genomic_DNA"/>
</dbReference>
<feature type="compositionally biased region" description="Polar residues" evidence="3">
    <location>
        <begin position="593"/>
        <end position="607"/>
    </location>
</feature>
<evidence type="ECO:0000256" key="1">
    <source>
        <dbReference type="ARBA" id="ARBA00008666"/>
    </source>
</evidence>
<sequence>MDAGAAKYLEDNVGGVLAKALAEMAKVQPKVGFITEVAQSTAEEELLEHTPSTSSRPRAVSLPTVNVYNVEFAELPNECYGGGLASPAPLPASIPMDKIMSNIAQNLDFKGWSEQARNLWFKDFKSQCSRAVIQDTFWFCICWYFKPGKHLEVETRLFDRISANFVGLFSSLNPLRKDFFFRCYADAVAQAVLYAMFLAYPKSRIDFTEKFRKDLVIRISFWTSGICPEFVDTSHWKLNLGGGDVLQAAPSQTQRNVETNAVTLRGNASQPLLGQLSADSLAEKSAWMGQWNRRPRRKLQYSPLVENFLRARKYSSVNLVRATSMHMTTAEQRAKKMDVKHAMLAERAKQARDRCEALAKEYDDLDKEVKKQERQRTIQAQAAKKRLEIRRKEVLRSDPHEYANYLDGVDFLSKWLAQYAEQEEAKAVKEQVEQDLAKMRAQTREKREEKEAARQKKLAETQKLETMYSSLLEKFNDEETVFEDKFWQELVDVAQATAGASAVYIGVMEPGEEGSEISGPHLSYEYATKGSEWLTEKVLPEGKGVTWGALTENPAEENFQEMCLWKPPSVEPVVEVEEGASSRWLEDAEDVSDSQQGQHPKKWTSTSRIDVAHGASDISTVGHFWLTVAGMGEAACRKQQEDVVT</sequence>
<dbReference type="Proteomes" id="UP001152797">
    <property type="component" value="Unassembled WGS sequence"/>
</dbReference>
<dbReference type="EMBL" id="CAMXCT010006596">
    <property type="protein sequence ID" value="CAI4016672.1"/>
    <property type="molecule type" value="Genomic_DNA"/>
</dbReference>
<accession>A0A9P1DU01</accession>
<proteinExistence type="inferred from homology"/>
<evidence type="ECO:0000313" key="5">
    <source>
        <dbReference type="EMBL" id="CAL4803984.1"/>
    </source>
</evidence>